<sequence>MATWEDVAAAVTALPDTAEPTPRRWTAHGRGLVWERPLRRSDHEALGPDAWPGEIVCVRTPDLDAKDALLASAPDVWFTTPHFHGYPAVLARLERLDADEAAEVVTDGWLSLVPRRTARAWLDAHPEVAPG</sequence>
<evidence type="ECO:0008006" key="3">
    <source>
        <dbReference type="Google" id="ProtNLM"/>
    </source>
</evidence>
<evidence type="ECO:0000313" key="2">
    <source>
        <dbReference type="Proteomes" id="UP000288246"/>
    </source>
</evidence>
<gene>
    <name evidence="1" type="ORF">CTKZ_36790</name>
</gene>
<accession>A0A401V5E2</accession>
<dbReference type="RefSeq" id="WP_124344684.1">
    <property type="nucleotide sequence ID" value="NZ_BHYL01000463.1"/>
</dbReference>
<name>A0A401V5E2_9CELL</name>
<comment type="caution">
    <text evidence="1">The sequence shown here is derived from an EMBL/GenBank/DDBJ whole genome shotgun (WGS) entry which is preliminary data.</text>
</comment>
<dbReference type="AlphaFoldDB" id="A0A401V5E2"/>
<dbReference type="OrthoDB" id="954305at2"/>
<keyword evidence="2" id="KW-1185">Reference proteome</keyword>
<dbReference type="EMBL" id="BHYL01000463">
    <property type="protein sequence ID" value="GCD22117.1"/>
    <property type="molecule type" value="Genomic_DNA"/>
</dbReference>
<dbReference type="Proteomes" id="UP000288246">
    <property type="component" value="Unassembled WGS sequence"/>
</dbReference>
<reference evidence="1 2" key="1">
    <citation type="submission" date="2018-11" db="EMBL/GenBank/DDBJ databases">
        <title>Draft genome sequence of Cellulomonas takizawaensis strain TKZ-21.</title>
        <authorList>
            <person name="Yamamura H."/>
            <person name="Hayashi T."/>
            <person name="Hamada M."/>
            <person name="Serisawa Y."/>
            <person name="Matsuyama K."/>
            <person name="Nakagawa Y."/>
            <person name="Otoguro M."/>
            <person name="Yanagida F."/>
            <person name="Hayakawa M."/>
        </authorList>
    </citation>
    <scope>NUCLEOTIDE SEQUENCE [LARGE SCALE GENOMIC DNA]</scope>
    <source>
        <strain evidence="1 2">TKZ-21</strain>
    </source>
</reference>
<organism evidence="1 2">
    <name type="scientific">Cellulomonas algicola</name>
    <dbReference type="NCBI Taxonomy" id="2071633"/>
    <lineage>
        <taxon>Bacteria</taxon>
        <taxon>Bacillati</taxon>
        <taxon>Actinomycetota</taxon>
        <taxon>Actinomycetes</taxon>
        <taxon>Micrococcales</taxon>
        <taxon>Cellulomonadaceae</taxon>
        <taxon>Cellulomonas</taxon>
    </lineage>
</organism>
<protein>
    <recommendedName>
        <fullName evidence="3">MmcQ/YjbR family DNA-binding protein</fullName>
    </recommendedName>
</protein>
<proteinExistence type="predicted"/>
<evidence type="ECO:0000313" key="1">
    <source>
        <dbReference type="EMBL" id="GCD22117.1"/>
    </source>
</evidence>